<evidence type="ECO:0000259" key="3">
    <source>
        <dbReference type="Pfam" id="PF08028"/>
    </source>
</evidence>
<organism evidence="4 5">
    <name type="scientific">Streptomyces zingiberis</name>
    <dbReference type="NCBI Taxonomy" id="2053010"/>
    <lineage>
        <taxon>Bacteria</taxon>
        <taxon>Bacillati</taxon>
        <taxon>Actinomycetota</taxon>
        <taxon>Actinomycetes</taxon>
        <taxon>Kitasatosporales</taxon>
        <taxon>Streptomycetaceae</taxon>
        <taxon>Streptomyces</taxon>
    </lineage>
</organism>
<name>A0ABX1C0N5_9ACTN</name>
<dbReference type="InterPro" id="IPR036250">
    <property type="entry name" value="AcylCo_DH-like_C"/>
</dbReference>
<feature type="domain" description="Acyl-CoA dehydrogenase/oxidase N-terminal" evidence="2">
    <location>
        <begin position="16"/>
        <end position="93"/>
    </location>
</feature>
<dbReference type="SUPFAM" id="SSF56645">
    <property type="entry name" value="Acyl-CoA dehydrogenase NM domain-like"/>
    <property type="match status" value="1"/>
</dbReference>
<dbReference type="InterPro" id="IPR009100">
    <property type="entry name" value="AcylCoA_DH/oxidase_NM_dom_sf"/>
</dbReference>
<sequence length="397" mass="40218">MEPAAGEPAGHDHWLQVAREVADDLATDAASRERAGHDPSDEVARFREAGLLTLLIPSGHGGGGAGWPTACAVVREIAAADGTLGLLLGRHYVLSWSPRSLTGPGPAARIERRSAAGQWFWGGGLGLRETPPVLAPDADGHGWLLEGRQDRVAGARVADRLAVAAVRHDTGEPLFVLVDPAGPGVVAGPGEETFGLRQAAAGSVEFAAVPLAGDAVLGSLSADGGALPPCAGLTAATGHLVSAQTCLGLAQGMLAEARDHARSTAAAWPGGAPADPHTLAAYGELSVSLRAASALAAEAVAGLTGAADRPEDLTDDECAEVTVVAAAAESAAVRAAQEITARALDVAGAGSAAARHGLDRFWRDLRAHTLHQPAGPRLQAMGDHFLHGAYPPLTLPA</sequence>
<dbReference type="InterPro" id="IPR037069">
    <property type="entry name" value="AcylCoA_DH/ox_N_sf"/>
</dbReference>
<dbReference type="EMBL" id="JAATEN010000025">
    <property type="protein sequence ID" value="NJQ03482.1"/>
    <property type="molecule type" value="Genomic_DNA"/>
</dbReference>
<keyword evidence="1" id="KW-0560">Oxidoreductase</keyword>
<evidence type="ECO:0000313" key="4">
    <source>
        <dbReference type="EMBL" id="NJQ03482.1"/>
    </source>
</evidence>
<dbReference type="Gene3D" id="1.10.540.10">
    <property type="entry name" value="Acyl-CoA dehydrogenase/oxidase, N-terminal domain"/>
    <property type="match status" value="1"/>
</dbReference>
<dbReference type="Pfam" id="PF08028">
    <property type="entry name" value="Acyl-CoA_dh_2"/>
    <property type="match status" value="1"/>
</dbReference>
<dbReference type="PANTHER" id="PTHR43884">
    <property type="entry name" value="ACYL-COA DEHYDROGENASE"/>
    <property type="match status" value="1"/>
</dbReference>
<dbReference type="InterPro" id="IPR046373">
    <property type="entry name" value="Acyl-CoA_Oxase/DH_mid-dom_sf"/>
</dbReference>
<dbReference type="InterPro" id="IPR013786">
    <property type="entry name" value="AcylCoA_DH/ox_N"/>
</dbReference>
<dbReference type="Gene3D" id="2.40.110.10">
    <property type="entry name" value="Butyryl-CoA Dehydrogenase, subunit A, domain 2"/>
    <property type="match status" value="1"/>
</dbReference>
<dbReference type="Proteomes" id="UP000695264">
    <property type="component" value="Unassembled WGS sequence"/>
</dbReference>
<dbReference type="Gene3D" id="1.20.140.10">
    <property type="entry name" value="Butyryl-CoA Dehydrogenase, subunit A, domain 3"/>
    <property type="match status" value="1"/>
</dbReference>
<evidence type="ECO:0000259" key="2">
    <source>
        <dbReference type="Pfam" id="PF02771"/>
    </source>
</evidence>
<keyword evidence="5" id="KW-1185">Reference proteome</keyword>
<dbReference type="SUPFAM" id="SSF47203">
    <property type="entry name" value="Acyl-CoA dehydrogenase C-terminal domain-like"/>
    <property type="match status" value="1"/>
</dbReference>
<dbReference type="Pfam" id="PF02771">
    <property type="entry name" value="Acyl-CoA_dh_N"/>
    <property type="match status" value="1"/>
</dbReference>
<proteinExistence type="predicted"/>
<accession>A0ABX1C0N5</accession>
<feature type="domain" description="Acyl-CoA dehydrogenase C-terminal" evidence="3">
    <location>
        <begin position="241"/>
        <end position="372"/>
    </location>
</feature>
<reference evidence="4 5" key="1">
    <citation type="submission" date="2020-03" db="EMBL/GenBank/DDBJ databases">
        <title>WGS of actinomycetes isolated from Thailand.</title>
        <authorList>
            <person name="Thawai C."/>
        </authorList>
    </citation>
    <scope>NUCLEOTIDE SEQUENCE [LARGE SCALE GENOMIC DNA]</scope>
    <source>
        <strain evidence="4 5">PLAI 1-29</strain>
    </source>
</reference>
<gene>
    <name evidence="4" type="ORF">HCK00_23880</name>
</gene>
<dbReference type="PIRSF" id="PIRSF016578">
    <property type="entry name" value="HsaA"/>
    <property type="match status" value="1"/>
</dbReference>
<evidence type="ECO:0000256" key="1">
    <source>
        <dbReference type="ARBA" id="ARBA00023002"/>
    </source>
</evidence>
<evidence type="ECO:0000313" key="5">
    <source>
        <dbReference type="Proteomes" id="UP000695264"/>
    </source>
</evidence>
<dbReference type="PANTHER" id="PTHR43884:SF12">
    <property type="entry name" value="ISOVALERYL-COA DEHYDROGENASE, MITOCHONDRIAL-RELATED"/>
    <property type="match status" value="1"/>
</dbReference>
<protein>
    <submittedName>
        <fullName evidence="4">Acyl-CoA dehydrogenase</fullName>
    </submittedName>
</protein>
<dbReference type="InterPro" id="IPR013107">
    <property type="entry name" value="Acyl-CoA_DH_C"/>
</dbReference>
<comment type="caution">
    <text evidence="4">The sequence shown here is derived from an EMBL/GenBank/DDBJ whole genome shotgun (WGS) entry which is preliminary data.</text>
</comment>